<dbReference type="EMBL" id="CP027306">
    <property type="protein sequence ID" value="AXE76295.1"/>
    <property type="molecule type" value="Genomic_DNA"/>
</dbReference>
<organism evidence="2 3">
    <name type="scientific">Streptomyces atratus</name>
    <dbReference type="NCBI Taxonomy" id="1893"/>
    <lineage>
        <taxon>Bacteria</taxon>
        <taxon>Bacillati</taxon>
        <taxon>Actinomycetota</taxon>
        <taxon>Actinomycetes</taxon>
        <taxon>Kitasatosporales</taxon>
        <taxon>Streptomycetaceae</taxon>
        <taxon>Streptomyces</taxon>
    </lineage>
</organism>
<dbReference type="Proteomes" id="UP000252698">
    <property type="component" value="Chromosome"/>
</dbReference>
<proteinExistence type="predicted"/>
<dbReference type="AlphaFoldDB" id="A0A2Z5J8Q0"/>
<evidence type="ECO:0000313" key="2">
    <source>
        <dbReference type="EMBL" id="AXE76295.1"/>
    </source>
</evidence>
<reference evidence="2 3" key="1">
    <citation type="journal article" date="2018" name="Front. Microbiol.">
        <title>Genome Sequencing of Streptomyces atratus SCSIOZH16 and Activation Production of Nocardamine via Metabolic Engineering.</title>
        <authorList>
            <person name="Li Y."/>
            <person name="Zhang C."/>
            <person name="Liu C."/>
            <person name="Ju J."/>
            <person name="Ma J."/>
        </authorList>
    </citation>
    <scope>NUCLEOTIDE SEQUENCE [LARGE SCALE GENOMIC DNA]</scope>
    <source>
        <strain evidence="2 3">SCSIO_ZH16</strain>
    </source>
</reference>
<sequence>MRGGPGDDAESPAEHQDGPERPVVPLVVGREPLLHTGEGGSENLEGPVAERGEGLLPRLFDGRVDRAPSRAASRMAASRGLWAGPLFLAHPDAGIVAGFPGLCVLSEARVLAEIGDGWLRPSREIRQEGVISIPSMLTE</sequence>
<evidence type="ECO:0000256" key="1">
    <source>
        <dbReference type="SAM" id="MobiDB-lite"/>
    </source>
</evidence>
<gene>
    <name evidence="2" type="ORF">C5746_04240</name>
</gene>
<accession>A0A2Z5J8Q0</accession>
<protein>
    <submittedName>
        <fullName evidence="2">Uncharacterized protein</fullName>
    </submittedName>
</protein>
<dbReference type="KEGG" id="sata:C5746_04240"/>
<feature type="region of interest" description="Disordered" evidence="1">
    <location>
        <begin position="1"/>
        <end position="48"/>
    </location>
</feature>
<name>A0A2Z5J8Q0_STRAR</name>
<evidence type="ECO:0000313" key="3">
    <source>
        <dbReference type="Proteomes" id="UP000252698"/>
    </source>
</evidence>